<dbReference type="InterPro" id="IPR001128">
    <property type="entry name" value="Cyt_P450"/>
</dbReference>
<dbReference type="SUPFAM" id="SSF48113">
    <property type="entry name" value="Heme-dependent peroxidases"/>
    <property type="match status" value="1"/>
</dbReference>
<evidence type="ECO:0000256" key="2">
    <source>
        <dbReference type="ARBA" id="ARBA00011881"/>
    </source>
</evidence>
<keyword evidence="6 11" id="KW-0479">Metal-binding</keyword>
<dbReference type="CDD" id="cd09817">
    <property type="entry name" value="linoleate_diol_synthase_like"/>
    <property type="match status" value="1"/>
</dbReference>
<dbReference type="Proteomes" id="UP001166286">
    <property type="component" value="Unassembled WGS sequence"/>
</dbReference>
<dbReference type="AlphaFoldDB" id="A0AA39R5L2"/>
<evidence type="ECO:0000256" key="10">
    <source>
        <dbReference type="ARBA" id="ARBA00023235"/>
    </source>
</evidence>
<dbReference type="GO" id="GO:0052878">
    <property type="term" value="F:linoleate 8R-lipoxygenase activity"/>
    <property type="evidence" value="ECO:0007669"/>
    <property type="project" value="UniProtKB-EC"/>
</dbReference>
<evidence type="ECO:0000256" key="7">
    <source>
        <dbReference type="ARBA" id="ARBA00022964"/>
    </source>
</evidence>
<protein>
    <recommendedName>
        <fullName evidence="3">linoleate 8R-lipoxygenase</fullName>
        <ecNumber evidence="3">1.13.11.60</ecNumber>
    </recommendedName>
</protein>
<dbReference type="Gene3D" id="1.10.630.10">
    <property type="entry name" value="Cytochrome P450"/>
    <property type="match status" value="1"/>
</dbReference>
<sequence>MPSADAALPNTPPEQHVTFRREVSATFESVRGVISAVTHPLPTQTGDGTYIQETRPAGVVNDLTKMHPRDFKTLLDLTKASLTGDPVNDNSFLMERLIKFTSELSLTSKEGGKLSALFVQQLYDSLQHPPSATLSKEHRYRAADGSFNNPMAPMVGAANTPYARSVRPQSLQPVDRPEPGDLFDSLMARHVFKPHPAKLSSMMFYLASIIIHDLFSTDHQSGNNATSSYLELSPLYGNNQQEQNHMRTFKDGKIKPDCFSNKRVLGFPPGVGVLLIMFNRFHNYVVEQLVAINESGRFTKPQEGAPKEKHIEYDNDLFQTARLINCGLYINCILKDYVRTILDLNKTGSDWDLDPRNVKLTGPTANGTPGNQVSAEFNLVYRWHACISERDDEWTQQEYKRLFPGKEPCQVSLPELLQGLGKWEQGLNEDPQKRPFANLKRAKDGSLDENALVKILADGIEDMAGAFGSKNVPQILRSVEILGINQARSWNLASLNEFRSFFGLTKHETFESINSDPEVADTLRRLYDEPDFVELYPGLVVEETKPQMVPGSGLCTDFTISRAILSDAVALVRGDRFYTADFTPKSLTNWGFSEISSDITVDHGHVFYKLFLRAFPTHFQPNSVYVHFPLVIPQENLLILNELGQKDKYTWERPRYMPLPTFITTYAACKSTLANQKDFKVTWGKAIKFLMHNSGKEYGADFMLAGDSGPNTHSRENMCPALYRPAWEGAVKKFYEDITLKLLHEKSYKIAGTNQVDIVRDVGNLAQAHFAAEIFCLPLKTEQNPLGVYSDGQLYSLMALVFTCIFYDADPAKSFPLRQAARRLTQQLGEIMETLVIPELADGVFGPIIDRLHKQQSLLSQYGTHMLQQLHKSGLGAKDLIWSQILPTAGGMVANQAQLFAQCLDFYLSDVAAPHLKEINRLAKLGTQEADDLLLRYFMEGSRIRATVGLFRKAEKETKIEDGEKAIHVKPGDEVLCDLVTACMDPKGFPEPEKVILDRPLDSYIHFGWGAHKCLGYGASKLALTTMLKTVGKLDNLRRAPGPQGQIKKVPGPGGITMYMTADQSSLFPFPTTMKVRWDGDLPAVTPNAVSGFSSYITLQHQRALEGSAHNIIQHSLPEPATCTAELLPSANTIRFTSVCPSP</sequence>
<dbReference type="GO" id="GO:0004601">
    <property type="term" value="F:peroxidase activity"/>
    <property type="evidence" value="ECO:0007669"/>
    <property type="project" value="UniProtKB-KW"/>
</dbReference>
<dbReference type="Gene3D" id="1.10.640.10">
    <property type="entry name" value="Haem peroxidase domain superfamily, animal type"/>
    <property type="match status" value="1"/>
</dbReference>
<dbReference type="GO" id="GO:0016853">
    <property type="term" value="F:isomerase activity"/>
    <property type="evidence" value="ECO:0007669"/>
    <property type="project" value="UniProtKB-KW"/>
</dbReference>
<comment type="catalytic activity">
    <reaction evidence="1">
        <text>(9Z,12Z)-octadecadienoate + O2 = (8R,9Z,12Z)-8-hydroperoxyoctadeca-9,12-dienoate</text>
        <dbReference type="Rhea" id="RHEA:25395"/>
        <dbReference type="ChEBI" id="CHEBI:15379"/>
        <dbReference type="ChEBI" id="CHEBI:30245"/>
        <dbReference type="ChEBI" id="CHEBI:58659"/>
        <dbReference type="EC" id="1.13.11.60"/>
    </reaction>
</comment>
<dbReference type="GO" id="GO:0016705">
    <property type="term" value="F:oxidoreductase activity, acting on paired donors, with incorporation or reduction of molecular oxygen"/>
    <property type="evidence" value="ECO:0007669"/>
    <property type="project" value="InterPro"/>
</dbReference>
<evidence type="ECO:0000256" key="1">
    <source>
        <dbReference type="ARBA" id="ARBA00000699"/>
    </source>
</evidence>
<evidence type="ECO:0000256" key="4">
    <source>
        <dbReference type="ARBA" id="ARBA00022559"/>
    </source>
</evidence>
<dbReference type="EC" id="1.13.11.60" evidence="3"/>
<comment type="caution">
    <text evidence="12">The sequence shown here is derived from an EMBL/GenBank/DDBJ whole genome shotgun (WGS) entry which is preliminary data.</text>
</comment>
<dbReference type="GO" id="GO:0020037">
    <property type="term" value="F:heme binding"/>
    <property type="evidence" value="ECO:0007669"/>
    <property type="project" value="InterPro"/>
</dbReference>
<name>A0AA39R5L2_9LECA</name>
<dbReference type="PANTHER" id="PTHR11903:SF37">
    <property type="entry name" value="PSI-PRODUCING OXYGENASE A"/>
    <property type="match status" value="1"/>
</dbReference>
<evidence type="ECO:0000256" key="3">
    <source>
        <dbReference type="ARBA" id="ARBA00013239"/>
    </source>
</evidence>
<dbReference type="EMBL" id="JAFEKC020000006">
    <property type="protein sequence ID" value="KAK0513891.1"/>
    <property type="molecule type" value="Genomic_DNA"/>
</dbReference>
<dbReference type="Pfam" id="PF03098">
    <property type="entry name" value="An_peroxidase"/>
    <property type="match status" value="2"/>
</dbReference>
<accession>A0AA39R5L2</accession>
<dbReference type="GO" id="GO:0004497">
    <property type="term" value="F:monooxygenase activity"/>
    <property type="evidence" value="ECO:0007669"/>
    <property type="project" value="InterPro"/>
</dbReference>
<comment type="subunit">
    <text evidence="2">Homotetramer.</text>
</comment>
<keyword evidence="9 11" id="KW-0408">Iron</keyword>
<feature type="binding site" description="axial binding residue" evidence="11">
    <location>
        <position position="384"/>
    </location>
    <ligand>
        <name>heme b</name>
        <dbReference type="ChEBI" id="CHEBI:60344"/>
    </ligand>
    <ligandPart>
        <name>Fe</name>
        <dbReference type="ChEBI" id="CHEBI:18248"/>
    </ligandPart>
</feature>
<evidence type="ECO:0000256" key="8">
    <source>
        <dbReference type="ARBA" id="ARBA00023002"/>
    </source>
</evidence>
<dbReference type="PROSITE" id="PS50292">
    <property type="entry name" value="PEROXIDASE_3"/>
    <property type="match status" value="1"/>
</dbReference>
<dbReference type="Pfam" id="PF00067">
    <property type="entry name" value="p450"/>
    <property type="match status" value="1"/>
</dbReference>
<evidence type="ECO:0000256" key="9">
    <source>
        <dbReference type="ARBA" id="ARBA00023004"/>
    </source>
</evidence>
<dbReference type="InterPro" id="IPR037120">
    <property type="entry name" value="Haem_peroxidase_sf_animal"/>
</dbReference>
<keyword evidence="4" id="KW-0575">Peroxidase</keyword>
<keyword evidence="5 11" id="KW-0349">Heme</keyword>
<dbReference type="InterPro" id="IPR010255">
    <property type="entry name" value="Haem_peroxidase_sf"/>
</dbReference>
<evidence type="ECO:0000256" key="5">
    <source>
        <dbReference type="ARBA" id="ARBA00022617"/>
    </source>
</evidence>
<dbReference type="SUPFAM" id="SSF48264">
    <property type="entry name" value="Cytochrome P450"/>
    <property type="match status" value="1"/>
</dbReference>
<evidence type="ECO:0000313" key="13">
    <source>
        <dbReference type="Proteomes" id="UP001166286"/>
    </source>
</evidence>
<gene>
    <name evidence="12" type="ORF">JMJ35_003613</name>
</gene>
<keyword evidence="7" id="KW-0223">Dioxygenase</keyword>
<proteinExistence type="predicted"/>
<dbReference type="InterPro" id="IPR050783">
    <property type="entry name" value="Oxylipin_biosynth_metab"/>
</dbReference>
<keyword evidence="10" id="KW-0413">Isomerase</keyword>
<dbReference type="InterPro" id="IPR034812">
    <property type="entry name" value="Ppo-like_N"/>
</dbReference>
<evidence type="ECO:0000313" key="12">
    <source>
        <dbReference type="EMBL" id="KAK0513891.1"/>
    </source>
</evidence>
<keyword evidence="8" id="KW-0560">Oxidoreductase</keyword>
<keyword evidence="13" id="KW-1185">Reference proteome</keyword>
<dbReference type="InterPro" id="IPR036396">
    <property type="entry name" value="Cyt_P450_sf"/>
</dbReference>
<dbReference type="GO" id="GO:0006631">
    <property type="term" value="P:fatty acid metabolic process"/>
    <property type="evidence" value="ECO:0007669"/>
    <property type="project" value="UniProtKB-ARBA"/>
</dbReference>
<dbReference type="InterPro" id="IPR019791">
    <property type="entry name" value="Haem_peroxidase_animal"/>
</dbReference>
<evidence type="ECO:0000256" key="11">
    <source>
        <dbReference type="PIRSR" id="PIRSR619791-2"/>
    </source>
</evidence>
<dbReference type="GO" id="GO:0005506">
    <property type="term" value="F:iron ion binding"/>
    <property type="evidence" value="ECO:0007669"/>
    <property type="project" value="InterPro"/>
</dbReference>
<evidence type="ECO:0000256" key="6">
    <source>
        <dbReference type="ARBA" id="ARBA00022723"/>
    </source>
</evidence>
<dbReference type="GO" id="GO:0006979">
    <property type="term" value="P:response to oxidative stress"/>
    <property type="evidence" value="ECO:0007669"/>
    <property type="project" value="InterPro"/>
</dbReference>
<dbReference type="InterPro" id="IPR017972">
    <property type="entry name" value="Cyt_P450_CS"/>
</dbReference>
<dbReference type="PROSITE" id="PS00086">
    <property type="entry name" value="CYTOCHROME_P450"/>
    <property type="match status" value="1"/>
</dbReference>
<dbReference type="CDD" id="cd20612">
    <property type="entry name" value="CYP_LDS-like_C"/>
    <property type="match status" value="1"/>
</dbReference>
<dbReference type="PANTHER" id="PTHR11903">
    <property type="entry name" value="PROSTAGLANDIN G/H SYNTHASE"/>
    <property type="match status" value="1"/>
</dbReference>
<organism evidence="12 13">
    <name type="scientific">Cladonia borealis</name>
    <dbReference type="NCBI Taxonomy" id="184061"/>
    <lineage>
        <taxon>Eukaryota</taxon>
        <taxon>Fungi</taxon>
        <taxon>Dikarya</taxon>
        <taxon>Ascomycota</taxon>
        <taxon>Pezizomycotina</taxon>
        <taxon>Lecanoromycetes</taxon>
        <taxon>OSLEUM clade</taxon>
        <taxon>Lecanoromycetidae</taxon>
        <taxon>Lecanorales</taxon>
        <taxon>Lecanorineae</taxon>
        <taxon>Cladoniaceae</taxon>
        <taxon>Cladonia</taxon>
    </lineage>
</organism>
<reference evidence="12" key="1">
    <citation type="submission" date="2023-03" db="EMBL/GenBank/DDBJ databases">
        <title>Complete genome of Cladonia borealis.</title>
        <authorList>
            <person name="Park H."/>
        </authorList>
    </citation>
    <scope>NUCLEOTIDE SEQUENCE</scope>
    <source>
        <strain evidence="12">ANT050790</strain>
    </source>
</reference>